<dbReference type="eggNOG" id="ENOG5032APZ">
    <property type="taxonomic scope" value="Bacteria"/>
</dbReference>
<feature type="coiled-coil region" evidence="1">
    <location>
        <begin position="153"/>
        <end position="180"/>
    </location>
</feature>
<protein>
    <submittedName>
        <fullName evidence="2">Uncharacterized protein</fullName>
    </submittedName>
</protein>
<keyword evidence="1" id="KW-0175">Coiled coil</keyword>
<dbReference type="STRING" id="537007.BLAHAN_05243"/>
<name>C9L781_BLAHA</name>
<evidence type="ECO:0000256" key="1">
    <source>
        <dbReference type="SAM" id="Coils"/>
    </source>
</evidence>
<dbReference type="KEGG" id="bhan:CGC63_15300"/>
<dbReference type="Proteomes" id="UP000003755">
    <property type="component" value="Unassembled WGS sequence"/>
</dbReference>
<keyword evidence="3" id="KW-1185">Reference proteome</keyword>
<dbReference type="RefSeq" id="WP_003020043.1">
    <property type="nucleotide sequence ID" value="NZ_CP022413.2"/>
</dbReference>
<dbReference type="EMBL" id="ABYU02000012">
    <property type="protein sequence ID" value="EEX22275.1"/>
    <property type="molecule type" value="Genomic_DNA"/>
</dbReference>
<sequence>MISIYTILINENNELINTTPKERILQRSKLVDKLHFLTSPIYKDFDMTLFTATLEYVLPISKKYRSENLILSEELYKEQLEYILPIDTALTQEHGDIELQITFTYVHRSKEGQLVQHVRKTTPTTITITPIAAWSDLIPDDALTSLDQRLLKIDAMIQDLNEFNTNLDKTKADNISLEKNIIQLTSHGNKIGDAHLLPSGGNVNENGVPVVEFGNTTSRSVEVNKDIGYEVVEF</sequence>
<evidence type="ECO:0000313" key="2">
    <source>
        <dbReference type="EMBL" id="EEX22275.1"/>
    </source>
</evidence>
<proteinExistence type="predicted"/>
<accession>C9L781</accession>
<dbReference type="HOGENOM" id="CLU_1303378_0_0_9"/>
<dbReference type="AlphaFoldDB" id="C9L781"/>
<organism evidence="2 3">
    <name type="scientific">Blautia hansenii DSM 20583</name>
    <dbReference type="NCBI Taxonomy" id="537007"/>
    <lineage>
        <taxon>Bacteria</taxon>
        <taxon>Bacillati</taxon>
        <taxon>Bacillota</taxon>
        <taxon>Clostridia</taxon>
        <taxon>Lachnospirales</taxon>
        <taxon>Lachnospiraceae</taxon>
        <taxon>Blautia</taxon>
    </lineage>
</organism>
<comment type="caution">
    <text evidence="2">The sequence shown here is derived from an EMBL/GenBank/DDBJ whole genome shotgun (WGS) entry which is preliminary data.</text>
</comment>
<evidence type="ECO:0000313" key="3">
    <source>
        <dbReference type="Proteomes" id="UP000003755"/>
    </source>
</evidence>
<reference evidence="2" key="1">
    <citation type="submission" date="2009-09" db="EMBL/GenBank/DDBJ databases">
        <authorList>
            <person name="Weinstock G."/>
            <person name="Sodergren E."/>
            <person name="Clifton S."/>
            <person name="Fulton L."/>
            <person name="Fulton B."/>
            <person name="Courtney L."/>
            <person name="Fronick C."/>
            <person name="Harrison M."/>
            <person name="Strong C."/>
            <person name="Farmer C."/>
            <person name="Delahaunty K."/>
            <person name="Markovic C."/>
            <person name="Hall O."/>
            <person name="Minx P."/>
            <person name="Tomlinson C."/>
            <person name="Mitreva M."/>
            <person name="Nelson J."/>
            <person name="Hou S."/>
            <person name="Wollam A."/>
            <person name="Pepin K.H."/>
            <person name="Johnson M."/>
            <person name="Bhonagiri V."/>
            <person name="Nash W.E."/>
            <person name="Warren W."/>
            <person name="Chinwalla A."/>
            <person name="Mardis E.R."/>
            <person name="Wilson R.K."/>
        </authorList>
    </citation>
    <scope>NUCLEOTIDE SEQUENCE [LARGE SCALE GENOMIC DNA]</scope>
    <source>
        <strain evidence="2">DSM 20583</strain>
    </source>
</reference>
<gene>
    <name evidence="2" type="ORF">BLAHAN_05243</name>
</gene>